<accession>A0A318QIS4</accession>
<evidence type="ECO:0000256" key="1">
    <source>
        <dbReference type="SAM" id="MobiDB-lite"/>
    </source>
</evidence>
<protein>
    <submittedName>
        <fullName evidence="2">Uncharacterized protein</fullName>
    </submittedName>
</protein>
<comment type="caution">
    <text evidence="2">The sequence shown here is derived from an EMBL/GenBank/DDBJ whole genome shotgun (WGS) entry which is preliminary data.</text>
</comment>
<dbReference type="AlphaFoldDB" id="A0A318QIS4"/>
<sequence>MACACPLTTAHAQFAAPRSSPGKPVAPASPPIHDQASPDSVSGPPAHRHRKPNEQPGHSPSGQPPTGQEPATGDQPGTRPASPPQ</sequence>
<dbReference type="Proteomes" id="UP000247609">
    <property type="component" value="Unassembled WGS sequence"/>
</dbReference>
<evidence type="ECO:0000313" key="3">
    <source>
        <dbReference type="Proteomes" id="UP000247609"/>
    </source>
</evidence>
<gene>
    <name evidence="2" type="ORF">CFR71_01660</name>
</gene>
<reference evidence="2 3" key="1">
    <citation type="submission" date="2017-07" db="EMBL/GenBank/DDBJ databases">
        <title>A draft genome sequence of Komagataeibacter sp. T5K1.</title>
        <authorList>
            <person name="Skraban J."/>
            <person name="Cleenwerck I."/>
            <person name="Vandamme P."/>
            <person name="Trcek J."/>
        </authorList>
    </citation>
    <scope>NUCLEOTIDE SEQUENCE [LARGE SCALE GENOMIC DNA]</scope>
    <source>
        <strain evidence="2 3">T5K1</strain>
    </source>
</reference>
<feature type="region of interest" description="Disordered" evidence="1">
    <location>
        <begin position="1"/>
        <end position="85"/>
    </location>
</feature>
<name>A0A318QIS4_9PROT</name>
<organism evidence="2 3">
    <name type="scientific">Novacetimonas pomaceti</name>
    <dbReference type="NCBI Taxonomy" id="2021998"/>
    <lineage>
        <taxon>Bacteria</taxon>
        <taxon>Pseudomonadati</taxon>
        <taxon>Pseudomonadota</taxon>
        <taxon>Alphaproteobacteria</taxon>
        <taxon>Acetobacterales</taxon>
        <taxon>Acetobacteraceae</taxon>
        <taxon>Novacetimonas</taxon>
    </lineage>
</organism>
<dbReference type="EMBL" id="NOXG01000001">
    <property type="protein sequence ID" value="PYD77222.1"/>
    <property type="molecule type" value="Genomic_DNA"/>
</dbReference>
<proteinExistence type="predicted"/>
<feature type="compositionally biased region" description="Polar residues" evidence="1">
    <location>
        <begin position="56"/>
        <end position="66"/>
    </location>
</feature>
<evidence type="ECO:0000313" key="2">
    <source>
        <dbReference type="EMBL" id="PYD77222.1"/>
    </source>
</evidence>